<proteinExistence type="predicted"/>
<name>A0A0A3YIZ5_BRAJP</name>
<comment type="caution">
    <text evidence="1">The sequence shown here is derived from an EMBL/GenBank/DDBJ whole genome shotgun (WGS) entry which is preliminary data.</text>
</comment>
<dbReference type="EMBL" id="JRPN01000042">
    <property type="protein sequence ID" value="KGT73673.1"/>
    <property type="molecule type" value="Genomic_DNA"/>
</dbReference>
<reference evidence="1 2" key="1">
    <citation type="submission" date="2014-09" db="EMBL/GenBank/DDBJ databases">
        <title>Draft genome of Bradyrhizobium japonicum Is-34.</title>
        <authorList>
            <person name="Tsurumaru H."/>
            <person name="Yamakawa T."/>
            <person name="Hashimoto S."/>
            <person name="Okizaki K."/>
            <person name="Kanesaki Y."/>
            <person name="Yoshikawa H."/>
            <person name="Yajima S."/>
        </authorList>
    </citation>
    <scope>NUCLEOTIDE SEQUENCE [LARGE SCALE GENOMIC DNA]</scope>
    <source>
        <strain evidence="1 2">Is-34</strain>
    </source>
</reference>
<evidence type="ECO:0000313" key="2">
    <source>
        <dbReference type="Proteomes" id="UP000030377"/>
    </source>
</evidence>
<protein>
    <submittedName>
        <fullName evidence="1">Uncharacterized protein</fullName>
    </submittedName>
</protein>
<organism evidence="1 2">
    <name type="scientific">Bradyrhizobium japonicum</name>
    <dbReference type="NCBI Taxonomy" id="375"/>
    <lineage>
        <taxon>Bacteria</taxon>
        <taxon>Pseudomonadati</taxon>
        <taxon>Pseudomonadota</taxon>
        <taxon>Alphaproteobacteria</taxon>
        <taxon>Hyphomicrobiales</taxon>
        <taxon>Nitrobacteraceae</taxon>
        <taxon>Bradyrhizobium</taxon>
    </lineage>
</organism>
<sequence length="63" mass="7133">MATGYVQYISGCNQVLVVPQMNADGKLPESHWFDVQRLERVGTEQIVLDNTKTPGFDKEPPKR</sequence>
<dbReference type="AlphaFoldDB" id="A0A0A3YIZ5"/>
<dbReference type="Proteomes" id="UP000030377">
    <property type="component" value="Unassembled WGS sequence"/>
</dbReference>
<gene>
    <name evidence="1" type="ORF">MA20_42735</name>
</gene>
<evidence type="ECO:0000313" key="1">
    <source>
        <dbReference type="EMBL" id="KGT73673.1"/>
    </source>
</evidence>
<accession>A0A0A3YIZ5</accession>